<evidence type="ECO:0000256" key="1">
    <source>
        <dbReference type="SAM" id="MobiDB-lite"/>
    </source>
</evidence>
<protein>
    <submittedName>
        <fullName evidence="2">Stage II sporulation protein P</fullName>
    </submittedName>
</protein>
<evidence type="ECO:0000313" key="2">
    <source>
        <dbReference type="EMBL" id="HIY20632.1"/>
    </source>
</evidence>
<dbReference type="Pfam" id="PF07454">
    <property type="entry name" value="SpoIIP"/>
    <property type="match status" value="1"/>
</dbReference>
<feature type="compositionally biased region" description="Low complexity" evidence="1">
    <location>
        <begin position="123"/>
        <end position="132"/>
    </location>
</feature>
<evidence type="ECO:0000313" key="3">
    <source>
        <dbReference type="Proteomes" id="UP000823868"/>
    </source>
</evidence>
<accession>A0A9D1Y798</accession>
<dbReference type="NCBIfam" id="TIGR02867">
    <property type="entry name" value="spore_II_P"/>
    <property type="match status" value="1"/>
</dbReference>
<dbReference type="EMBL" id="DXDX01000039">
    <property type="protein sequence ID" value="HIY20632.1"/>
    <property type="molecule type" value="Genomic_DNA"/>
</dbReference>
<reference evidence="2" key="2">
    <citation type="submission" date="2021-04" db="EMBL/GenBank/DDBJ databases">
        <authorList>
            <person name="Gilroy R."/>
        </authorList>
    </citation>
    <scope>NUCLEOTIDE SEQUENCE</scope>
    <source>
        <strain evidence="2">ChiBcec16_6824</strain>
    </source>
</reference>
<comment type="caution">
    <text evidence="2">The sequence shown here is derived from an EMBL/GenBank/DDBJ whole genome shotgun (WGS) entry which is preliminary data.</text>
</comment>
<proteinExistence type="predicted"/>
<feature type="region of interest" description="Disordered" evidence="1">
    <location>
        <begin position="89"/>
        <end position="134"/>
    </location>
</feature>
<name>A0A9D1Y798_9FIRM</name>
<dbReference type="InterPro" id="IPR010897">
    <property type="entry name" value="Spore_II_P"/>
</dbReference>
<organism evidence="2 3">
    <name type="scientific">Candidatus Flavonifractor merdigallinarum</name>
    <dbReference type="NCBI Taxonomy" id="2838589"/>
    <lineage>
        <taxon>Bacteria</taxon>
        <taxon>Bacillati</taxon>
        <taxon>Bacillota</taxon>
        <taxon>Clostridia</taxon>
        <taxon>Eubacteriales</taxon>
        <taxon>Oscillospiraceae</taxon>
        <taxon>Flavonifractor</taxon>
    </lineage>
</organism>
<reference evidence="2" key="1">
    <citation type="journal article" date="2021" name="PeerJ">
        <title>Extensive microbial diversity within the chicken gut microbiome revealed by metagenomics and culture.</title>
        <authorList>
            <person name="Gilroy R."/>
            <person name="Ravi A."/>
            <person name="Getino M."/>
            <person name="Pursley I."/>
            <person name="Horton D.L."/>
            <person name="Alikhan N.F."/>
            <person name="Baker D."/>
            <person name="Gharbi K."/>
            <person name="Hall N."/>
            <person name="Watson M."/>
            <person name="Adriaenssens E.M."/>
            <person name="Foster-Nyarko E."/>
            <person name="Jarju S."/>
            <person name="Secka A."/>
            <person name="Antonio M."/>
            <person name="Oren A."/>
            <person name="Chaudhuri R.R."/>
            <person name="La Ragione R."/>
            <person name="Hildebrand F."/>
            <person name="Pallen M.J."/>
        </authorList>
    </citation>
    <scope>NUCLEOTIDE SEQUENCE</scope>
    <source>
        <strain evidence="2">ChiBcec16_6824</strain>
    </source>
</reference>
<sequence length="389" mass="41577">MGRQGIQWLRLLRRCAAFFLATLAVLALLAGAGGQVGQALLSLGEEPDVVAALLRSELGAAAGQGGVMDELDLWERLVVDQSALLRQGLSGAGVEEPEEGTTLDLLPQEETPAPDAAPEESETPAPSTDSSSVVERTLVVSGGEGYEETQGLYLYNRTNLSVDMAAAWAAGVNITLPDSGPQILLIHTHGSEAYTPDGEDVYTPSDGNSRTLDENYNVVRVGDEMAEVFTEMGLTVLHDRTLYDYPQYNGAYTRSGAAVENYLAEYPSIRLILDIHRDALVGSDGTVYKAVTTVDGEKTAQVMLVLGSGSGHPNWQQNLALALRIQKSMDTLYPTLARPITLRGSVYNQELSPGSLLVEVGTHGNTLQEALRAARCFARAAGQVFLGLQ</sequence>
<dbReference type="AlphaFoldDB" id="A0A9D1Y798"/>
<gene>
    <name evidence="2" type="ORF">H9841_01850</name>
</gene>
<dbReference type="Proteomes" id="UP000823868">
    <property type="component" value="Unassembled WGS sequence"/>
</dbReference>